<evidence type="ECO:0000256" key="1">
    <source>
        <dbReference type="ARBA" id="ARBA00005336"/>
    </source>
</evidence>
<sequence>MQRDLETEVLCGQLIVGGFDGAEPPARYLRALAEGRRGGAILFRRNVPDLDATARLCQALAAAGGPERPPFIGIDQEGGRVTRLRAPFLALPPMRSLGELMDIPLLRRAARAVASELRAVGINLNFAPVLDVDSNPENPIIGDRAFGRDPRTVTRAAVAFLEGLQEEGVLACGKHFPGHGDTALDSHLALPTIAHGRGRLDEIELPPFRAASRAGVASLMTAHIVVEALDPGVPATLSRAICTGLLRDEIGFEGVLFSDDLEMAAIAAHYPVEEAATAAIWAGCDALLICKDEDLQDRAHEALVRRVERDPRFRERCVEAAARGLEQRLLRPPRPAASPAELAEVVGGPASGASSPRSSAGRRLGPCSRTS</sequence>
<accession>A0A150QXV7</accession>
<reference evidence="6 7" key="1">
    <citation type="submission" date="2014-02" db="EMBL/GenBank/DDBJ databases">
        <title>The small core and large imbalanced accessory genome model reveals a collaborative survival strategy of Sorangium cellulosum strains in nature.</title>
        <authorList>
            <person name="Han K."/>
            <person name="Peng R."/>
            <person name="Blom J."/>
            <person name="Li Y.-Z."/>
        </authorList>
    </citation>
    <scope>NUCLEOTIDE SEQUENCE [LARGE SCALE GENOMIC DNA]</scope>
    <source>
        <strain evidence="6 7">So0008-312</strain>
    </source>
</reference>
<dbReference type="PANTHER" id="PTHR30480">
    <property type="entry name" value="BETA-HEXOSAMINIDASE-RELATED"/>
    <property type="match status" value="1"/>
</dbReference>
<feature type="region of interest" description="Disordered" evidence="4">
    <location>
        <begin position="328"/>
        <end position="371"/>
    </location>
</feature>
<keyword evidence="3" id="KW-0326">Glycosidase</keyword>
<dbReference type="EMBL" id="JEMA01000238">
    <property type="protein sequence ID" value="KYF72765.1"/>
    <property type="molecule type" value="Genomic_DNA"/>
</dbReference>
<dbReference type="Pfam" id="PF00933">
    <property type="entry name" value="Glyco_hydro_3"/>
    <property type="match status" value="1"/>
</dbReference>
<dbReference type="GO" id="GO:0005975">
    <property type="term" value="P:carbohydrate metabolic process"/>
    <property type="evidence" value="ECO:0007669"/>
    <property type="project" value="InterPro"/>
</dbReference>
<evidence type="ECO:0000256" key="3">
    <source>
        <dbReference type="ARBA" id="ARBA00023295"/>
    </source>
</evidence>
<dbReference type="InterPro" id="IPR036962">
    <property type="entry name" value="Glyco_hydro_3_N_sf"/>
</dbReference>
<comment type="caution">
    <text evidence="6">The sequence shown here is derived from an EMBL/GenBank/DDBJ whole genome shotgun (WGS) entry which is preliminary data.</text>
</comment>
<dbReference type="Gene3D" id="3.20.20.300">
    <property type="entry name" value="Glycoside hydrolase, family 3, N-terminal domain"/>
    <property type="match status" value="1"/>
</dbReference>
<dbReference type="InterPro" id="IPR001764">
    <property type="entry name" value="Glyco_hydro_3_N"/>
</dbReference>
<feature type="compositionally biased region" description="Low complexity" evidence="4">
    <location>
        <begin position="337"/>
        <end position="371"/>
    </location>
</feature>
<dbReference type="NCBIfam" id="NF003740">
    <property type="entry name" value="PRK05337.1"/>
    <property type="match status" value="1"/>
</dbReference>
<evidence type="ECO:0000256" key="2">
    <source>
        <dbReference type="ARBA" id="ARBA00022801"/>
    </source>
</evidence>
<name>A0A150QXV7_SORCE</name>
<dbReference type="GO" id="GO:0009254">
    <property type="term" value="P:peptidoglycan turnover"/>
    <property type="evidence" value="ECO:0007669"/>
    <property type="project" value="TreeGrafter"/>
</dbReference>
<dbReference type="AlphaFoldDB" id="A0A150QXV7"/>
<protein>
    <submittedName>
        <fullName evidence="6">Beta-galactosidase</fullName>
    </submittedName>
</protein>
<evidence type="ECO:0000256" key="4">
    <source>
        <dbReference type="SAM" id="MobiDB-lite"/>
    </source>
</evidence>
<proteinExistence type="inferred from homology"/>
<feature type="domain" description="Glycoside hydrolase family 3 N-terminal" evidence="5">
    <location>
        <begin position="30"/>
        <end position="296"/>
    </location>
</feature>
<dbReference type="SUPFAM" id="SSF51445">
    <property type="entry name" value="(Trans)glycosidases"/>
    <property type="match status" value="1"/>
</dbReference>
<comment type="similarity">
    <text evidence="1">Belongs to the glycosyl hydrolase 3 family.</text>
</comment>
<gene>
    <name evidence="6" type="ORF">BE15_39340</name>
</gene>
<organism evidence="6 7">
    <name type="scientific">Sorangium cellulosum</name>
    <name type="common">Polyangium cellulosum</name>
    <dbReference type="NCBI Taxonomy" id="56"/>
    <lineage>
        <taxon>Bacteria</taxon>
        <taxon>Pseudomonadati</taxon>
        <taxon>Myxococcota</taxon>
        <taxon>Polyangia</taxon>
        <taxon>Polyangiales</taxon>
        <taxon>Polyangiaceae</taxon>
        <taxon>Sorangium</taxon>
    </lineage>
</organism>
<feature type="non-terminal residue" evidence="6">
    <location>
        <position position="371"/>
    </location>
</feature>
<evidence type="ECO:0000313" key="7">
    <source>
        <dbReference type="Proteomes" id="UP000075260"/>
    </source>
</evidence>
<evidence type="ECO:0000259" key="5">
    <source>
        <dbReference type="Pfam" id="PF00933"/>
    </source>
</evidence>
<keyword evidence="2" id="KW-0378">Hydrolase</keyword>
<dbReference type="GO" id="GO:0004553">
    <property type="term" value="F:hydrolase activity, hydrolyzing O-glycosyl compounds"/>
    <property type="evidence" value="ECO:0007669"/>
    <property type="project" value="InterPro"/>
</dbReference>
<dbReference type="PANTHER" id="PTHR30480:SF16">
    <property type="entry name" value="GLYCOSIDE HYDROLASE FAMILY 3 DOMAIN PROTEIN"/>
    <property type="match status" value="1"/>
</dbReference>
<dbReference type="InterPro" id="IPR050226">
    <property type="entry name" value="NagZ_Beta-hexosaminidase"/>
</dbReference>
<evidence type="ECO:0000313" key="6">
    <source>
        <dbReference type="EMBL" id="KYF72765.1"/>
    </source>
</evidence>
<dbReference type="InterPro" id="IPR017853">
    <property type="entry name" value="GH"/>
</dbReference>
<dbReference type="Proteomes" id="UP000075260">
    <property type="component" value="Unassembled WGS sequence"/>
</dbReference>